<feature type="signal peptide" evidence="2">
    <location>
        <begin position="1"/>
        <end position="22"/>
    </location>
</feature>
<dbReference type="EMBL" id="JABANO010035601">
    <property type="protein sequence ID" value="KAF4703225.1"/>
    <property type="molecule type" value="Genomic_DNA"/>
</dbReference>
<dbReference type="Proteomes" id="UP000553632">
    <property type="component" value="Unassembled WGS sequence"/>
</dbReference>
<dbReference type="PANTHER" id="PTHR46533">
    <property type="entry name" value="ZINC FINGER MYND DOMAIN-CONTAINING PROTEIN 12"/>
    <property type="match status" value="1"/>
</dbReference>
<sequence length="738" mass="81136">MVNFRIYDVLLLTLGGLDICSAMWPGLPFGSYFVSDGRMRVKRDPLGFELEYRDVSMTAGLQMSMRPVRIDYNAYPAETILGLAVPSNLGGDARVWTYHNLLDPQPPVEVPRRLFGICVGNYAPLAFLVVENVWEALIPFIPVMAPPPVAVGPAPGASAWGLHQGAAPEPLPTRDNTRKRKASARPSPLRLLLNEAEAESREATTSKKKKSPMMILPLPTGLTEGGYGAVVGSTPLSITIGELDSGRFSFAMEVVSRETGRRLAVRPVALLRESINCMKLMDVDRKVKSDFSKLSDAVGVKLSPQVLRICEDKGETVLHYDEEHFDQDWRGIRGLIAKDTVLLRERPCTLGSDEERQRRDAELISIREEVRDICSETAQKLLVQGECNLAIPGALQGLKLTIELFGTNSTELVGSYLLLAECNLGLDKLKVAEEFLGLAKWIILKNPNAGDRSALVSAMQRNFGRLYVAQEKHSEALRSFAEDTYQTTCRFGPRDPRTAPCYYNMGRVFQAMNEASKAASFYTTVTSTYAQWLEKAIDADAWLPESFRRPGGLYRTPTVDAGLSPYEWALVTGHKGSEMEVTGSGADGSRRVFVKDGLDAGVEGGERVEIPAKGGEDEVLLSPVQRQEAVDILKYILEYQEGTVDDAADELNTSTGREADAAAETRYVLALMLFHMEMDLLTAKEYIVAADEYFQDAVEGAGDATIMHRVQEMRAKTGHYRAILFNAACGGGEIEAAA</sequence>
<accession>A0A7J6Q432</accession>
<evidence type="ECO:0000256" key="1">
    <source>
        <dbReference type="SAM" id="MobiDB-lite"/>
    </source>
</evidence>
<organism evidence="3 4">
    <name type="scientific">Perkinsus olseni</name>
    <name type="common">Perkinsus atlanticus</name>
    <dbReference type="NCBI Taxonomy" id="32597"/>
    <lineage>
        <taxon>Eukaryota</taxon>
        <taxon>Sar</taxon>
        <taxon>Alveolata</taxon>
        <taxon>Perkinsozoa</taxon>
        <taxon>Perkinsea</taxon>
        <taxon>Perkinsida</taxon>
        <taxon>Perkinsidae</taxon>
        <taxon>Perkinsus</taxon>
    </lineage>
</organism>
<dbReference type="Gene3D" id="1.25.40.10">
    <property type="entry name" value="Tetratricopeptide repeat domain"/>
    <property type="match status" value="1"/>
</dbReference>
<proteinExistence type="predicted"/>
<evidence type="ECO:0000313" key="4">
    <source>
        <dbReference type="Proteomes" id="UP000553632"/>
    </source>
</evidence>
<feature type="chain" id="PRO_5029680222" evidence="2">
    <location>
        <begin position="23"/>
        <end position="738"/>
    </location>
</feature>
<keyword evidence="2" id="KW-0732">Signal</keyword>
<dbReference type="AlphaFoldDB" id="A0A7J6Q432"/>
<protein>
    <submittedName>
        <fullName evidence="3">Zinc finger, MYND-type containing 12</fullName>
    </submittedName>
</protein>
<comment type="caution">
    <text evidence="3">The sequence shown here is derived from an EMBL/GenBank/DDBJ whole genome shotgun (WGS) entry which is preliminary data.</text>
</comment>
<evidence type="ECO:0000256" key="2">
    <source>
        <dbReference type="SAM" id="SignalP"/>
    </source>
</evidence>
<keyword evidence="4" id="KW-1185">Reference proteome</keyword>
<dbReference type="SUPFAM" id="SSF48452">
    <property type="entry name" value="TPR-like"/>
    <property type="match status" value="1"/>
</dbReference>
<reference evidence="3 4" key="1">
    <citation type="submission" date="2020-04" db="EMBL/GenBank/DDBJ databases">
        <title>Perkinsus olseni comparative genomics.</title>
        <authorList>
            <person name="Bogema D.R."/>
        </authorList>
    </citation>
    <scope>NUCLEOTIDE SEQUENCE [LARGE SCALE GENOMIC DNA]</scope>
    <source>
        <strain evidence="3 4">ATCC PRA-207</strain>
    </source>
</reference>
<evidence type="ECO:0000313" key="3">
    <source>
        <dbReference type="EMBL" id="KAF4703225.1"/>
    </source>
</evidence>
<gene>
    <name evidence="3" type="primary">ZMYND12_2</name>
    <name evidence="3" type="ORF">FOZ63_010203</name>
</gene>
<dbReference type="PANTHER" id="PTHR46533:SF1">
    <property type="entry name" value="ZINC FINGER MYND DOMAIN-CONTAINING PROTEIN 12"/>
    <property type="match status" value="1"/>
</dbReference>
<name>A0A7J6Q432_PEROL</name>
<dbReference type="InterPro" id="IPR011990">
    <property type="entry name" value="TPR-like_helical_dom_sf"/>
</dbReference>
<feature type="region of interest" description="Disordered" evidence="1">
    <location>
        <begin position="161"/>
        <end position="211"/>
    </location>
</feature>
<dbReference type="InterPro" id="IPR053248">
    <property type="entry name" value="Zinc_finger_MYND_domain"/>
</dbReference>